<evidence type="ECO:0000313" key="3">
    <source>
        <dbReference type="Proteomes" id="UP000054477"/>
    </source>
</evidence>
<dbReference type="OrthoDB" id="2692685at2759"/>
<dbReference type="InterPro" id="IPR045340">
    <property type="entry name" value="DUF6533"/>
</dbReference>
<proteinExistence type="predicted"/>
<reference evidence="3" key="2">
    <citation type="submission" date="2015-01" db="EMBL/GenBank/DDBJ databases">
        <title>Evolutionary Origins and Diversification of the Mycorrhizal Mutualists.</title>
        <authorList>
            <consortium name="DOE Joint Genome Institute"/>
            <consortium name="Mycorrhizal Genomics Consortium"/>
            <person name="Kohler A."/>
            <person name="Kuo A."/>
            <person name="Nagy L.G."/>
            <person name="Floudas D."/>
            <person name="Copeland A."/>
            <person name="Barry K.W."/>
            <person name="Cichocki N."/>
            <person name="Veneault-Fourrey C."/>
            <person name="LaButti K."/>
            <person name="Lindquist E.A."/>
            <person name="Lipzen A."/>
            <person name="Lundell T."/>
            <person name="Morin E."/>
            <person name="Murat C."/>
            <person name="Riley R."/>
            <person name="Ohm R."/>
            <person name="Sun H."/>
            <person name="Tunlid A."/>
            <person name="Henrissat B."/>
            <person name="Grigoriev I.V."/>
            <person name="Hibbett D.S."/>
            <person name="Martin F."/>
        </authorList>
    </citation>
    <scope>NUCLEOTIDE SEQUENCE [LARGE SCALE GENOMIC DNA]</scope>
    <source>
        <strain evidence="3">LaAM-08-1</strain>
    </source>
</reference>
<evidence type="ECO:0000259" key="1">
    <source>
        <dbReference type="Pfam" id="PF20151"/>
    </source>
</evidence>
<feature type="domain" description="DUF6533" evidence="1">
    <location>
        <begin position="25"/>
        <end position="49"/>
    </location>
</feature>
<dbReference type="Proteomes" id="UP000054477">
    <property type="component" value="Unassembled WGS sequence"/>
</dbReference>
<name>A0A0C9WR52_9AGAR</name>
<organism evidence="2 3">
    <name type="scientific">Laccaria amethystina LaAM-08-1</name>
    <dbReference type="NCBI Taxonomy" id="1095629"/>
    <lineage>
        <taxon>Eukaryota</taxon>
        <taxon>Fungi</taxon>
        <taxon>Dikarya</taxon>
        <taxon>Basidiomycota</taxon>
        <taxon>Agaricomycotina</taxon>
        <taxon>Agaricomycetes</taxon>
        <taxon>Agaricomycetidae</taxon>
        <taxon>Agaricales</taxon>
        <taxon>Agaricineae</taxon>
        <taxon>Hydnangiaceae</taxon>
        <taxon>Laccaria</taxon>
    </lineage>
</organism>
<protein>
    <recommendedName>
        <fullName evidence="1">DUF6533 domain-containing protein</fullName>
    </recommendedName>
</protein>
<dbReference type="AlphaFoldDB" id="A0A0C9WR52"/>
<gene>
    <name evidence="2" type="ORF">K443DRAFT_7325</name>
</gene>
<keyword evidence="3" id="KW-1185">Reference proteome</keyword>
<dbReference type="HOGENOM" id="CLU_2794354_0_0_1"/>
<evidence type="ECO:0000313" key="2">
    <source>
        <dbReference type="EMBL" id="KIK00925.1"/>
    </source>
</evidence>
<sequence>MEALIPEIKQLSDYVSAMQLVTCYDVAGATIFLYDYFLTFGMEVDLVWSFSLEPHESFVYRSAISPIF</sequence>
<dbReference type="EMBL" id="KN838616">
    <property type="protein sequence ID" value="KIK00925.1"/>
    <property type="molecule type" value="Genomic_DNA"/>
</dbReference>
<reference evidence="2 3" key="1">
    <citation type="submission" date="2014-04" db="EMBL/GenBank/DDBJ databases">
        <authorList>
            <consortium name="DOE Joint Genome Institute"/>
            <person name="Kuo A."/>
            <person name="Kohler A."/>
            <person name="Nagy L.G."/>
            <person name="Floudas D."/>
            <person name="Copeland A."/>
            <person name="Barry K.W."/>
            <person name="Cichocki N."/>
            <person name="Veneault-Fourrey C."/>
            <person name="LaButti K."/>
            <person name="Lindquist E.A."/>
            <person name="Lipzen A."/>
            <person name="Lundell T."/>
            <person name="Morin E."/>
            <person name="Murat C."/>
            <person name="Sun H."/>
            <person name="Tunlid A."/>
            <person name="Henrissat B."/>
            <person name="Grigoriev I.V."/>
            <person name="Hibbett D.S."/>
            <person name="Martin F."/>
            <person name="Nordberg H.P."/>
            <person name="Cantor M.N."/>
            <person name="Hua S.X."/>
        </authorList>
    </citation>
    <scope>NUCLEOTIDE SEQUENCE [LARGE SCALE GENOMIC DNA]</scope>
    <source>
        <strain evidence="2 3">LaAM-08-1</strain>
    </source>
</reference>
<accession>A0A0C9WR52</accession>
<dbReference type="Pfam" id="PF20151">
    <property type="entry name" value="DUF6533"/>
    <property type="match status" value="1"/>
</dbReference>